<dbReference type="EC" id="2.7.1.20" evidence="5"/>
<dbReference type="PROSITE" id="PS00584">
    <property type="entry name" value="PFKB_KINASES_2"/>
    <property type="match status" value="1"/>
</dbReference>
<feature type="region of interest" description="Disordered" evidence="11">
    <location>
        <begin position="396"/>
        <end position="429"/>
    </location>
</feature>
<dbReference type="EMBL" id="JAGKQM010000010">
    <property type="protein sequence ID" value="KAH0908015.1"/>
    <property type="molecule type" value="Genomic_DNA"/>
</dbReference>
<sequence>MSQLLSVFWLLKSFKLKEKEPTSRAITLMAFVIYISFSAILLLLIVAIAFYLIGRKIGRREGMSQLHYGPPLAGMPAPAPPQKATPEMTMAATFAKRLIGSRSSQILGTVNSTSTATTRAFCSSTTPITATLFPGDGIGPEIAESVKKVFTTAGVPIDWEEHFVGTEIDPRTQSFLTWESLESVRRNKVGLKGPMATPIGKGHRSLNLTLRKELNLYANVRPCYSLPGYKTRYDDVNLITIRENTEGEYSGLEHQVVRGVVESLKIITRQASLRVAEYAFHYAKTHGRERVSAIHKANIMQKTDGLFLKCCREVAEKYPEITYEEVVIDNCCMMLVKNPALFDVLVMPNLYGDIISDLCAGLVGGLGLTPSCNIGEDGVALAEAVHELGKPNSIATEWSDDVASPEAERTSRTDPQSNHQHHSRGKIQNRGSWRKFDHHGLHKGNLFMSSSNYDGILLGMGNPLLDISAVVDEDFLTKYDVKLNNAILAEEKHLPMYDEMSSKFNVEYIAGGATQNSIKVAQWMLQIPGATSYMGSIGKDKYGEAMKKDATAAGVNVHYYEDESAPTGTCGVCVVGGERSLIANLSAANCYKVEHLKKPENWALVEKAKFYYIAGFFLTVSPESIQLVSEHAAANNKVFTMNLSAPFICEFFKDAQEKFLPYMDFVFGNETEARTFSKVHGWETEDVEQIAIKISQLPKATGTYKRTTVITQGADPVVVAEDGKVTKYPVIPLSKEKLVDTNGAGDAFVGGFMSQLVKGKSIEECVKAGCYASNVVIQRSGCTYPEKPDFN</sequence>
<feature type="compositionally biased region" description="Basic residues" evidence="11">
    <location>
        <begin position="419"/>
        <end position="429"/>
    </location>
</feature>
<evidence type="ECO:0000256" key="10">
    <source>
        <dbReference type="ARBA" id="ARBA00022840"/>
    </source>
</evidence>
<evidence type="ECO:0000256" key="11">
    <source>
        <dbReference type="SAM" id="MobiDB-lite"/>
    </source>
</evidence>
<dbReference type="Gene3D" id="3.40.718.10">
    <property type="entry name" value="Isopropylmalate Dehydrogenase"/>
    <property type="match status" value="1"/>
</dbReference>
<accession>A0ABQ8BT58</accession>
<evidence type="ECO:0000256" key="6">
    <source>
        <dbReference type="ARBA" id="ARBA00022679"/>
    </source>
</evidence>
<dbReference type="InterPro" id="IPR019818">
    <property type="entry name" value="IsoCit/isopropylmalate_DH_CS"/>
</dbReference>
<evidence type="ECO:0000256" key="1">
    <source>
        <dbReference type="ARBA" id="ARBA00001946"/>
    </source>
</evidence>
<feature type="transmembrane region" description="Helical" evidence="12">
    <location>
        <begin position="25"/>
        <end position="53"/>
    </location>
</feature>
<evidence type="ECO:0000256" key="5">
    <source>
        <dbReference type="ARBA" id="ARBA00012119"/>
    </source>
</evidence>
<comment type="similarity">
    <text evidence="4">Belongs to the carbohydrate kinase PfkB family.</text>
</comment>
<comment type="pathway">
    <text evidence="2">Purine metabolism; AMP biosynthesis via salvage pathway; AMP from adenosine: step 1/1.</text>
</comment>
<reference evidence="14 15" key="1">
    <citation type="submission" date="2021-05" db="EMBL/GenBank/DDBJ databases">
        <title>Genome Assembly of Synthetic Allotetraploid Brassica napus Reveals Homoeologous Exchanges between Subgenomes.</title>
        <authorList>
            <person name="Davis J.T."/>
        </authorList>
    </citation>
    <scope>NUCLEOTIDE SEQUENCE [LARGE SCALE GENOMIC DNA]</scope>
    <source>
        <strain evidence="15">cv. Da-Ae</strain>
        <tissue evidence="14">Seedling</tissue>
    </source>
</reference>
<dbReference type="Gene3D" id="3.40.1190.20">
    <property type="match status" value="1"/>
</dbReference>
<dbReference type="Pfam" id="PF00180">
    <property type="entry name" value="Iso_dh"/>
    <property type="match status" value="1"/>
</dbReference>
<evidence type="ECO:0000256" key="4">
    <source>
        <dbReference type="ARBA" id="ARBA00010688"/>
    </source>
</evidence>
<evidence type="ECO:0000256" key="7">
    <source>
        <dbReference type="ARBA" id="ARBA00022726"/>
    </source>
</evidence>
<comment type="cofactor">
    <cofactor evidence="1">
        <name>Mg(2+)</name>
        <dbReference type="ChEBI" id="CHEBI:18420"/>
    </cofactor>
</comment>
<evidence type="ECO:0000256" key="2">
    <source>
        <dbReference type="ARBA" id="ARBA00004801"/>
    </source>
</evidence>
<evidence type="ECO:0000256" key="9">
    <source>
        <dbReference type="ARBA" id="ARBA00022777"/>
    </source>
</evidence>
<dbReference type="PROSITE" id="PS00470">
    <property type="entry name" value="IDH_IMDH"/>
    <property type="match status" value="1"/>
</dbReference>
<protein>
    <recommendedName>
        <fullName evidence="5">adenosine kinase</fullName>
        <ecNumber evidence="5">2.7.1.20</ecNumber>
    </recommendedName>
</protein>
<gene>
    <name evidence="14" type="ORF">HID58_039842</name>
</gene>
<dbReference type="PANTHER" id="PTHR45769:SF10">
    <property type="entry name" value="ADENOSINE KINASE"/>
    <property type="match status" value="1"/>
</dbReference>
<keyword evidence="15" id="KW-1185">Reference proteome</keyword>
<dbReference type="Proteomes" id="UP000824890">
    <property type="component" value="Unassembled WGS sequence"/>
</dbReference>
<proteinExistence type="inferred from homology"/>
<keyword evidence="12" id="KW-1133">Transmembrane helix</keyword>
<comment type="similarity">
    <text evidence="3">Belongs to the isocitrate and isopropylmalate dehydrogenases family.</text>
</comment>
<feature type="domain" description="Isopropylmalate dehydrogenase-like" evidence="13">
    <location>
        <begin position="129"/>
        <end position="474"/>
    </location>
</feature>
<keyword evidence="9" id="KW-0418">Kinase</keyword>
<dbReference type="Pfam" id="PF00294">
    <property type="entry name" value="PfkB"/>
    <property type="match status" value="1"/>
</dbReference>
<dbReference type="InterPro" id="IPR029056">
    <property type="entry name" value="Ribokinase-like"/>
</dbReference>
<keyword evidence="6" id="KW-0808">Transferase</keyword>
<evidence type="ECO:0000313" key="15">
    <source>
        <dbReference type="Proteomes" id="UP000824890"/>
    </source>
</evidence>
<name>A0ABQ8BT58_BRANA</name>
<keyword evidence="8" id="KW-0547">Nucleotide-binding</keyword>
<comment type="caution">
    <text evidence="14">The sequence shown here is derived from an EMBL/GenBank/DDBJ whole genome shotgun (WGS) entry which is preliminary data.</text>
</comment>
<keyword evidence="12" id="KW-0812">Transmembrane</keyword>
<dbReference type="PANTHER" id="PTHR45769">
    <property type="entry name" value="ADENOSINE KINASE"/>
    <property type="match status" value="1"/>
</dbReference>
<evidence type="ECO:0000256" key="3">
    <source>
        <dbReference type="ARBA" id="ARBA00007769"/>
    </source>
</evidence>
<dbReference type="InterPro" id="IPR001805">
    <property type="entry name" value="Adenokinase"/>
</dbReference>
<dbReference type="InterPro" id="IPR002173">
    <property type="entry name" value="Carboh/pur_kinase_PfkB_CS"/>
</dbReference>
<organism evidence="14 15">
    <name type="scientific">Brassica napus</name>
    <name type="common">Rape</name>
    <dbReference type="NCBI Taxonomy" id="3708"/>
    <lineage>
        <taxon>Eukaryota</taxon>
        <taxon>Viridiplantae</taxon>
        <taxon>Streptophyta</taxon>
        <taxon>Embryophyta</taxon>
        <taxon>Tracheophyta</taxon>
        <taxon>Spermatophyta</taxon>
        <taxon>Magnoliopsida</taxon>
        <taxon>eudicotyledons</taxon>
        <taxon>Gunneridae</taxon>
        <taxon>Pentapetalae</taxon>
        <taxon>rosids</taxon>
        <taxon>malvids</taxon>
        <taxon>Brassicales</taxon>
        <taxon>Brassicaceae</taxon>
        <taxon>Brassiceae</taxon>
        <taxon>Brassica</taxon>
    </lineage>
</organism>
<dbReference type="Gene3D" id="3.30.1110.10">
    <property type="match status" value="1"/>
</dbReference>
<keyword evidence="7" id="KW-0660">Purine salvage</keyword>
<keyword evidence="12" id="KW-0472">Membrane</keyword>
<dbReference type="InterPro" id="IPR024084">
    <property type="entry name" value="IsoPropMal-DH-like_dom"/>
</dbReference>
<evidence type="ECO:0000256" key="8">
    <source>
        <dbReference type="ARBA" id="ARBA00022741"/>
    </source>
</evidence>
<keyword evidence="10" id="KW-0067">ATP-binding</keyword>
<evidence type="ECO:0000313" key="14">
    <source>
        <dbReference type="EMBL" id="KAH0908015.1"/>
    </source>
</evidence>
<dbReference type="SMART" id="SM01329">
    <property type="entry name" value="Iso_dh"/>
    <property type="match status" value="1"/>
</dbReference>
<evidence type="ECO:0000256" key="12">
    <source>
        <dbReference type="SAM" id="Phobius"/>
    </source>
</evidence>
<dbReference type="InterPro" id="IPR011611">
    <property type="entry name" value="PfkB_dom"/>
</dbReference>
<evidence type="ECO:0000259" key="13">
    <source>
        <dbReference type="SMART" id="SM01329"/>
    </source>
</evidence>
<dbReference type="CDD" id="cd01168">
    <property type="entry name" value="adenosine_kinase"/>
    <property type="match status" value="1"/>
</dbReference>
<dbReference type="SUPFAM" id="SSF53659">
    <property type="entry name" value="Isocitrate/Isopropylmalate dehydrogenase-like"/>
    <property type="match status" value="1"/>
</dbReference>
<dbReference type="PRINTS" id="PR00989">
    <property type="entry name" value="ADENOKINASE"/>
</dbReference>
<dbReference type="SUPFAM" id="SSF53613">
    <property type="entry name" value="Ribokinase-like"/>
    <property type="match status" value="1"/>
</dbReference>